<dbReference type="Pfam" id="PF13304">
    <property type="entry name" value="AAA_21"/>
    <property type="match status" value="1"/>
</dbReference>
<organism evidence="2 3">
    <name type="scientific">Pseudomonas synxantha</name>
    <dbReference type="NCBI Taxonomy" id="47883"/>
    <lineage>
        <taxon>Bacteria</taxon>
        <taxon>Pseudomonadati</taxon>
        <taxon>Pseudomonadota</taxon>
        <taxon>Gammaproteobacteria</taxon>
        <taxon>Pseudomonadales</taxon>
        <taxon>Pseudomonadaceae</taxon>
        <taxon>Pseudomonas</taxon>
    </lineage>
</organism>
<gene>
    <name evidence="2" type="ORF">YA0852_19075</name>
</gene>
<keyword evidence="3" id="KW-1185">Reference proteome</keyword>
<keyword evidence="2" id="KW-0067">ATP-binding</keyword>
<evidence type="ECO:0000313" key="3">
    <source>
        <dbReference type="Proteomes" id="UP000648914"/>
    </source>
</evidence>
<reference evidence="2 3" key="1">
    <citation type="submission" date="2020-12" db="EMBL/GenBank/DDBJ databases">
        <title>Comparative genomic insights into the epidemiology and virulence of plant pathogenic Pseudomonads from Turkey.</title>
        <authorList>
            <person name="Dillon M."/>
            <person name="Ruiz-Bedoya T."/>
            <person name="Bendalovic-Torma C."/>
            <person name="Guttman K.M."/>
            <person name="Kwak H."/>
            <person name="Middleton M.A."/>
            <person name="Wang P.W."/>
            <person name="Horuz S."/>
            <person name="Aysan Y."/>
            <person name="Guttman D.S."/>
        </authorList>
    </citation>
    <scope>NUCLEOTIDE SEQUENCE [LARGE SCALE GENOMIC DNA]</scope>
    <source>
        <strain evidence="2 3">S5_IA_2b</strain>
    </source>
</reference>
<dbReference type="RefSeq" id="WP_198731160.1">
    <property type="nucleotide sequence ID" value="NZ_JAEILG010000044.1"/>
</dbReference>
<accession>A0ABS0UKR8</accession>
<dbReference type="Gene3D" id="3.40.50.300">
    <property type="entry name" value="P-loop containing nucleotide triphosphate hydrolases"/>
    <property type="match status" value="1"/>
</dbReference>
<dbReference type="SUPFAM" id="SSF52540">
    <property type="entry name" value="P-loop containing nucleoside triphosphate hydrolases"/>
    <property type="match status" value="1"/>
</dbReference>
<dbReference type="GO" id="GO:0005524">
    <property type="term" value="F:ATP binding"/>
    <property type="evidence" value="ECO:0007669"/>
    <property type="project" value="UniProtKB-KW"/>
</dbReference>
<dbReference type="InterPro" id="IPR051396">
    <property type="entry name" value="Bact_Antivir_Def_Nuclease"/>
</dbReference>
<feature type="non-terminal residue" evidence="2">
    <location>
        <position position="1"/>
    </location>
</feature>
<protein>
    <submittedName>
        <fullName evidence="2">ATP-binding protein</fullName>
    </submittedName>
</protein>
<dbReference type="InterPro" id="IPR003959">
    <property type="entry name" value="ATPase_AAA_core"/>
</dbReference>
<keyword evidence="2" id="KW-0547">Nucleotide-binding</keyword>
<dbReference type="EMBL" id="JAEILG010000044">
    <property type="protein sequence ID" value="MBI6566196.1"/>
    <property type="molecule type" value="Genomic_DNA"/>
</dbReference>
<feature type="domain" description="ATPase AAA-type core" evidence="1">
    <location>
        <begin position="30"/>
        <end position="152"/>
    </location>
</feature>
<dbReference type="PANTHER" id="PTHR43581:SF2">
    <property type="entry name" value="EXCINUCLEASE ATPASE SUBUNIT"/>
    <property type="match status" value="1"/>
</dbReference>
<dbReference type="InterPro" id="IPR027417">
    <property type="entry name" value="P-loop_NTPase"/>
</dbReference>
<comment type="caution">
    <text evidence="2">The sequence shown here is derived from an EMBL/GenBank/DDBJ whole genome shotgun (WGS) entry which is preliminary data.</text>
</comment>
<evidence type="ECO:0000259" key="1">
    <source>
        <dbReference type="Pfam" id="PF13304"/>
    </source>
</evidence>
<dbReference type="PANTHER" id="PTHR43581">
    <property type="entry name" value="ATP/GTP PHOSPHATASE"/>
    <property type="match status" value="1"/>
</dbReference>
<evidence type="ECO:0000313" key="2">
    <source>
        <dbReference type="EMBL" id="MBI6566196.1"/>
    </source>
</evidence>
<dbReference type="Proteomes" id="UP000648914">
    <property type="component" value="Unassembled WGS sequence"/>
</dbReference>
<name>A0ABS0UKR8_9PSED</name>
<sequence length="393" mass="45109">FYNNAQIEKKISIGKSHDVLRNKILKTEDPHAKVADKFRNLEERLERVFKTKYSIRFKNRNRIDDEYVKITTECSSHKELEISMMGSGFLQVVEIFSTIEYIESNKDGICLILIDEPDSHIHSDLQSHLIDELKQHNDSQIFVITHNDRLINKTVEGELYYLNQTVKKIGELTALEIGNFPEVKSGLASVLSELELGGQSPIILTEGKTDQKILKTAWAKLFGDNPIPYQIIPSGIQIDEDVRTGSAESVRRTLEYISTLTDRKVIGLFDNDREGNEQFKGLNKGIFEAHDLAKISRKHLTKEMYGMLLPVPEHRKVFVTENSITQRYFVIEHFFSDLILDGQNMKDESILGSAVFEIKGKKKNDFSNSCEDLNSIEFESFRLLFDSLENLLE</sequence>
<proteinExistence type="predicted"/>